<keyword evidence="2" id="KW-1185">Reference proteome</keyword>
<organism evidence="1 2">
    <name type="scientific">Sphaerisporangium dianthi</name>
    <dbReference type="NCBI Taxonomy" id="1436120"/>
    <lineage>
        <taxon>Bacteria</taxon>
        <taxon>Bacillati</taxon>
        <taxon>Actinomycetota</taxon>
        <taxon>Actinomycetes</taxon>
        <taxon>Streptosporangiales</taxon>
        <taxon>Streptosporangiaceae</taxon>
        <taxon>Sphaerisporangium</taxon>
    </lineage>
</organism>
<reference evidence="2" key="1">
    <citation type="journal article" date="2019" name="Int. J. Syst. Evol. Microbiol.">
        <title>The Global Catalogue of Microorganisms (GCM) 10K type strain sequencing project: providing services to taxonomists for standard genome sequencing and annotation.</title>
        <authorList>
            <consortium name="The Broad Institute Genomics Platform"/>
            <consortium name="The Broad Institute Genome Sequencing Center for Infectious Disease"/>
            <person name="Wu L."/>
            <person name="Ma J."/>
        </authorList>
    </citation>
    <scope>NUCLEOTIDE SEQUENCE [LARGE SCALE GENOMIC DNA]</scope>
    <source>
        <strain evidence="2">CGMCC 4.7132</strain>
    </source>
</reference>
<proteinExistence type="predicted"/>
<dbReference type="Proteomes" id="UP001596004">
    <property type="component" value="Unassembled WGS sequence"/>
</dbReference>
<name>A0ABV9CRW1_9ACTN</name>
<dbReference type="Gene3D" id="3.10.450.50">
    <property type="match status" value="1"/>
</dbReference>
<evidence type="ECO:0000313" key="1">
    <source>
        <dbReference type="EMBL" id="MFC4535741.1"/>
    </source>
</evidence>
<sequence>MSDFWTIKHRLCDATNAHALDRILDCYSRDAVLVTPSGTMEGHEQIAWLYEQFFRGFPDFHLTAWFEAADCDNPAITEWTVTGTHEGPLLLPDGRELQATGRRVIYRATCSSFVENGKITTHREYYDQLELYSQLGFGLKELDPALRAV</sequence>
<evidence type="ECO:0000313" key="2">
    <source>
        <dbReference type="Proteomes" id="UP001596004"/>
    </source>
</evidence>
<protein>
    <submittedName>
        <fullName evidence="1">Ester cyclase</fullName>
    </submittedName>
</protein>
<dbReference type="InterPro" id="IPR032710">
    <property type="entry name" value="NTF2-like_dom_sf"/>
</dbReference>
<gene>
    <name evidence="1" type="ORF">ACFO60_33680</name>
</gene>
<dbReference type="SUPFAM" id="SSF54427">
    <property type="entry name" value="NTF2-like"/>
    <property type="match status" value="1"/>
</dbReference>
<dbReference type="Pfam" id="PF07366">
    <property type="entry name" value="SnoaL"/>
    <property type="match status" value="1"/>
</dbReference>
<accession>A0ABV9CRW1</accession>
<dbReference type="InterPro" id="IPR009959">
    <property type="entry name" value="Cyclase_SnoaL-like"/>
</dbReference>
<comment type="caution">
    <text evidence="1">The sequence shown here is derived from an EMBL/GenBank/DDBJ whole genome shotgun (WGS) entry which is preliminary data.</text>
</comment>
<dbReference type="EMBL" id="JBHSFP010000035">
    <property type="protein sequence ID" value="MFC4535741.1"/>
    <property type="molecule type" value="Genomic_DNA"/>
</dbReference>
<dbReference type="RefSeq" id="WP_380848896.1">
    <property type="nucleotide sequence ID" value="NZ_JBHSFP010000035.1"/>
</dbReference>